<accession>A0A2D3T245</accession>
<evidence type="ECO:0000256" key="1">
    <source>
        <dbReference type="SAM" id="SignalP"/>
    </source>
</evidence>
<gene>
    <name evidence="2" type="ORF">BJP41_05415</name>
</gene>
<feature type="signal peptide" evidence="1">
    <location>
        <begin position="1"/>
        <end position="21"/>
    </location>
</feature>
<keyword evidence="1" id="KW-0732">Signal</keyword>
<evidence type="ECO:0000313" key="2">
    <source>
        <dbReference type="EMBL" id="ATW29866.1"/>
    </source>
</evidence>
<dbReference type="EMBL" id="CP017606">
    <property type="protein sequence ID" value="ATW29866.1"/>
    <property type="molecule type" value="Genomic_DNA"/>
</dbReference>
<organism evidence="2 3">
    <name type="scientific">Candidatus Williamhamiltonella defendens</name>
    <dbReference type="NCBI Taxonomy" id="138072"/>
    <lineage>
        <taxon>Bacteria</taxon>
        <taxon>Pseudomonadati</taxon>
        <taxon>Pseudomonadota</taxon>
        <taxon>Gammaproteobacteria</taxon>
        <taxon>Enterobacterales</taxon>
        <taxon>Enterobacteriaceae</taxon>
        <taxon>aphid secondary symbionts</taxon>
        <taxon>Candidatus Williamhamiltonella</taxon>
    </lineage>
</organism>
<proteinExistence type="predicted"/>
<feature type="chain" id="PRO_5013891428" evidence="1">
    <location>
        <begin position="22"/>
        <end position="103"/>
    </location>
</feature>
<dbReference type="RefSeq" id="WP_100103295.1">
    <property type="nucleotide sequence ID" value="NZ_CADIJI010000086.1"/>
</dbReference>
<reference evidence="3" key="2">
    <citation type="submission" date="2017-11" db="EMBL/GenBank/DDBJ databases">
        <title>PacBio sequencing of new strain of the secondary endosymbiont Candidatus Hamiltonella defensa.</title>
        <authorList>
            <person name="Strand M.R."/>
            <person name="Oliver K."/>
        </authorList>
    </citation>
    <scope>NUCLEOTIDE SEQUENCE [LARGE SCALE GENOMIC DNA]</scope>
    <source>
        <strain evidence="3">A2C</strain>
    </source>
</reference>
<evidence type="ECO:0000313" key="3">
    <source>
        <dbReference type="Proteomes" id="UP000230008"/>
    </source>
</evidence>
<dbReference type="Proteomes" id="UP000230008">
    <property type="component" value="Chromosome"/>
</dbReference>
<protein>
    <submittedName>
        <fullName evidence="2">Conjugal transfer protein</fullName>
    </submittedName>
</protein>
<dbReference type="InterPro" id="IPR009989">
    <property type="entry name" value="TrbM"/>
</dbReference>
<name>A0A2D3T245_9ENTR</name>
<dbReference type="AlphaFoldDB" id="A0A2D3T245"/>
<reference evidence="3" key="1">
    <citation type="submission" date="2016-10" db="EMBL/GenBank/DDBJ databases">
        <authorList>
            <person name="Chevignon G."/>
        </authorList>
    </citation>
    <scope>NUCLEOTIDE SEQUENCE [LARGE SCALE GENOMIC DNA]</scope>
    <source>
        <strain evidence="3">A2C</strain>
    </source>
</reference>
<dbReference type="Pfam" id="PF07424">
    <property type="entry name" value="TrbM"/>
    <property type="match status" value="1"/>
</dbReference>
<sequence length="103" mass="11356">MKKTVIAVAWLCLSVSPAVFADERIEAHDPCTVFLCMAGKVEGVNPSECSGAVRTFFSLNAFKKFRFNPLKTLDLRKQFLGHCASADPAYVSKILSQFGRLRG</sequence>